<dbReference type="AlphaFoldDB" id="M3JU14"/>
<dbReference type="GO" id="GO:0005737">
    <property type="term" value="C:cytoplasm"/>
    <property type="evidence" value="ECO:0007669"/>
    <property type="project" value="TreeGrafter"/>
</dbReference>
<evidence type="ECO:0000256" key="2">
    <source>
        <dbReference type="PIRSR" id="PIRSR600246-3"/>
    </source>
</evidence>
<dbReference type="GO" id="GO:0004298">
    <property type="term" value="F:threonine-type endopeptidase activity"/>
    <property type="evidence" value="ECO:0007669"/>
    <property type="project" value="InterPro"/>
</dbReference>
<dbReference type="PANTHER" id="PTHR10188:SF8">
    <property type="entry name" value="THREONINE ASPARTASE 1"/>
    <property type="match status" value="1"/>
</dbReference>
<reference evidence="3 4" key="1">
    <citation type="submission" date="2013-02" db="EMBL/GenBank/DDBJ databases">
        <title>Genome sequence of Candida maltosa Xu316, a potential industrial strain for xylitol and ethanol production.</title>
        <authorList>
            <person name="Yu J."/>
            <person name="Wang Q."/>
            <person name="Geng X."/>
            <person name="Bao W."/>
            <person name="He P."/>
            <person name="Cai J."/>
        </authorList>
    </citation>
    <scope>NUCLEOTIDE SEQUENCE [LARGE SCALE GENOMIC DNA]</scope>
    <source>
        <strain evidence="4">Xu316</strain>
    </source>
</reference>
<dbReference type="Proteomes" id="UP000011777">
    <property type="component" value="Unassembled WGS sequence"/>
</dbReference>
<protein>
    <submittedName>
        <fullName evidence="3">L-asparaginase, putative</fullName>
    </submittedName>
</protein>
<dbReference type="CDD" id="cd04514">
    <property type="entry name" value="Taspase1_like"/>
    <property type="match status" value="1"/>
</dbReference>
<dbReference type="eggNOG" id="KOG1592">
    <property type="taxonomic scope" value="Eukaryota"/>
</dbReference>
<dbReference type="SUPFAM" id="SSF56235">
    <property type="entry name" value="N-terminal nucleophile aminohydrolases (Ntn hydrolases)"/>
    <property type="match status" value="1"/>
</dbReference>
<feature type="active site" description="Nucleophile" evidence="1">
    <location>
        <position position="160"/>
    </location>
</feature>
<dbReference type="OrthoDB" id="77601at2759"/>
<keyword evidence="4" id="KW-1185">Reference proteome</keyword>
<sequence>MNDILIIHIGAGIHNRKRSKEYKHLFQKALSKSSIHESSEIIESSPLTNTGYGSSLNLLGKVECDASFIRGDNMGSLVNVTSKCPTNEMFRVYEELGKMYSLDPDLSPPIMVNYPSLKNIIPGIDDGNQEELISPQARDNYELYKDKVFQGKLPQFVSDTIGITHIDANGVITVVASSGGNMLKMPGRIGCAGVIGAGIAYKKYNDCEISCMCSGNGEQIIKHSLAREIVSSIHNIDPDKYNEYFKKLLSDLGQKDKLYVGFIIVLKWGSKVRLLYGHTTESFYFGFRVHDKTRVIFSYAEEVDKLTFGEYKLV</sequence>
<name>M3JU14_CANMX</name>
<dbReference type="PANTHER" id="PTHR10188">
    <property type="entry name" value="L-ASPARAGINASE"/>
    <property type="match status" value="1"/>
</dbReference>
<dbReference type="InterPro" id="IPR037464">
    <property type="entry name" value="Taspase1"/>
</dbReference>
<evidence type="ECO:0000256" key="1">
    <source>
        <dbReference type="PIRSR" id="PIRSR600246-1"/>
    </source>
</evidence>
<dbReference type="InterPro" id="IPR029055">
    <property type="entry name" value="Ntn_hydrolases_N"/>
</dbReference>
<dbReference type="HOGENOM" id="CLU_021603_5_1_1"/>
<evidence type="ECO:0000313" key="4">
    <source>
        <dbReference type="Proteomes" id="UP000011777"/>
    </source>
</evidence>
<dbReference type="OMA" id="WEIANNI"/>
<accession>M3JU14</accession>
<comment type="caution">
    <text evidence="3">The sequence shown here is derived from an EMBL/GenBank/DDBJ whole genome shotgun (WGS) entry which is preliminary data.</text>
</comment>
<dbReference type="EMBL" id="AOGT01002303">
    <property type="protein sequence ID" value="EMG45854.1"/>
    <property type="molecule type" value="Genomic_DNA"/>
</dbReference>
<dbReference type="STRING" id="1245528.M3JU14"/>
<gene>
    <name evidence="3" type="ORF">G210_3934</name>
</gene>
<evidence type="ECO:0000313" key="3">
    <source>
        <dbReference type="EMBL" id="EMG45854.1"/>
    </source>
</evidence>
<dbReference type="InterPro" id="IPR000246">
    <property type="entry name" value="Peptidase_T2"/>
</dbReference>
<dbReference type="GO" id="GO:0051604">
    <property type="term" value="P:protein maturation"/>
    <property type="evidence" value="ECO:0007669"/>
    <property type="project" value="TreeGrafter"/>
</dbReference>
<organism evidence="3 4">
    <name type="scientific">Candida maltosa (strain Xu316)</name>
    <name type="common">Yeast</name>
    <dbReference type="NCBI Taxonomy" id="1245528"/>
    <lineage>
        <taxon>Eukaryota</taxon>
        <taxon>Fungi</taxon>
        <taxon>Dikarya</taxon>
        <taxon>Ascomycota</taxon>
        <taxon>Saccharomycotina</taxon>
        <taxon>Pichiomycetes</taxon>
        <taxon>Debaryomycetaceae</taxon>
        <taxon>Candida/Lodderomyces clade</taxon>
        <taxon>Candida</taxon>
    </lineage>
</organism>
<dbReference type="Pfam" id="PF01112">
    <property type="entry name" value="Asparaginase_2"/>
    <property type="match status" value="1"/>
</dbReference>
<proteinExistence type="predicted"/>
<dbReference type="Gene3D" id="3.60.20.30">
    <property type="entry name" value="(Glycosyl)asparaginase"/>
    <property type="match status" value="1"/>
</dbReference>
<feature type="site" description="Cleavage; by autolysis" evidence="2">
    <location>
        <begin position="159"/>
        <end position="160"/>
    </location>
</feature>